<dbReference type="SMR" id="A0ABF7PFF2"/>
<accession>A0ABF7PFF2</accession>
<keyword evidence="1" id="KW-0079">Bacteriocin immunity</keyword>
<gene>
    <name evidence="2" type="primary">uviB</name>
    <name evidence="2" type="ordered locus">M28_Spy1818</name>
</gene>
<dbReference type="GO" id="GO:0030153">
    <property type="term" value="P:bacteriocin immunity"/>
    <property type="evidence" value="ECO:0007669"/>
    <property type="project" value="UniProtKB-KW"/>
</dbReference>
<dbReference type="Gene3D" id="1.20.1440.50">
    <property type="entry name" value="Ta0600-like"/>
    <property type="match status" value="1"/>
</dbReference>
<evidence type="ECO:0000256" key="1">
    <source>
        <dbReference type="ARBA" id="ARBA00023025"/>
    </source>
</evidence>
<proteinExistence type="predicted"/>
<dbReference type="KEGG" id="spb:M28_Spy1818"/>
<dbReference type="InterPro" id="IPR015046">
    <property type="entry name" value="LciA_Immunity-like"/>
</dbReference>
<protein>
    <submittedName>
        <fullName evidence="2">Bacteriocin</fullName>
    </submittedName>
</protein>
<name>A0ABF7PFF2_STRPM</name>
<dbReference type="EMBL" id="CP000056">
    <property type="protein sequence ID" value="AAX72928.1"/>
    <property type="molecule type" value="Genomic_DNA"/>
</dbReference>
<dbReference type="SUPFAM" id="SSF109797">
    <property type="entry name" value="Bacteriocin immunity protein-like"/>
    <property type="match status" value="1"/>
</dbReference>
<evidence type="ECO:0000313" key="2">
    <source>
        <dbReference type="EMBL" id="AAX72928.1"/>
    </source>
</evidence>
<sequence length="108" mass="12002">MLQENAMPSEKEILDALSKVYSEQVIQADDYFRQAIFELASQLEKEGMSSLLATKIDSLINQYILTHQFDAPKSIFDLSRLVKTKASHYKGTAISAIMLGSFLSGGPK</sequence>
<reference evidence="2" key="2">
    <citation type="journal article" date="2019" name="Nat. Genet.">
        <title>Integrated analysis of population genomics, transcriptomics and virulence provides novel insights into Streptococcus pyogenes pathogenesis.</title>
        <authorList>
            <person name="Kachroo P."/>
            <person name="Eraso J.M."/>
            <person name="Beres S.B."/>
            <person name="Olsen R.J."/>
            <person name="Zhu L."/>
            <person name="Nasser W."/>
            <person name="Bernard P.E."/>
            <person name="Cantu C.C."/>
            <person name="Saavedra M.O."/>
            <person name="Arredondo M.J."/>
            <person name="Strope B."/>
            <person name="Do H."/>
            <person name="Kumaraswami M."/>
            <person name="Vuopio J."/>
            <person name="Grondahl-Yli-Hannuksela K."/>
            <person name="Kristinsson K.G."/>
            <person name="Gottfredsson M."/>
            <person name="Pesonen M."/>
            <person name="Pensar J."/>
            <person name="Davenport E.R."/>
            <person name="Clark A.G."/>
            <person name="Corander J."/>
            <person name="Caugant D.A."/>
            <person name="Gaini S."/>
            <person name="Magnussen M.D."/>
            <person name="Kubiak S.L."/>
            <person name="Nguyen H.A.T."/>
            <person name="Long S.W."/>
            <person name="Porter A.R."/>
            <person name="DeLeo F.R."/>
            <person name="Musser J.M."/>
        </authorList>
    </citation>
    <scope>NUCLEOTIDE SEQUENCE</scope>
    <source>
        <strain evidence="2">MGAS6180</strain>
    </source>
</reference>
<reference evidence="2" key="1">
    <citation type="journal article" date="2005" name="J. Infect. Dis.">
        <title>Genome sequence of a serotype M28 strain of group A Streptococcus: potential new insights into puerperal sepsis and bacterial disease specificity.</title>
        <authorList>
            <person name="Green N.M."/>
            <person name="Zhang S."/>
            <person name="Porcella S.F."/>
            <person name="Nagiec M.J."/>
            <person name="Barbian K.D."/>
            <person name="Beres S.B."/>
            <person name="LeFebvre R.B."/>
            <person name="Musser J.M."/>
        </authorList>
    </citation>
    <scope>NUCLEOTIDE SEQUENCE</scope>
    <source>
        <strain evidence="2">MGAS6180</strain>
    </source>
</reference>
<organism evidence="2">
    <name type="scientific">Streptococcus pyogenes serotype M28 (strain MGAS6180)</name>
    <dbReference type="NCBI Taxonomy" id="319701"/>
    <lineage>
        <taxon>Bacteria</taxon>
        <taxon>Bacillati</taxon>
        <taxon>Bacillota</taxon>
        <taxon>Bacilli</taxon>
        <taxon>Lactobacillales</taxon>
        <taxon>Streptococcaceae</taxon>
        <taxon>Streptococcus</taxon>
    </lineage>
</organism>
<dbReference type="Pfam" id="PF08951">
    <property type="entry name" value="EntA_Immun"/>
    <property type="match status" value="1"/>
</dbReference>
<dbReference type="AlphaFoldDB" id="A0ABF7PFF2"/>
<dbReference type="InterPro" id="IPR023130">
    <property type="entry name" value="Ta0600-like_sf"/>
</dbReference>